<reference evidence="6" key="1">
    <citation type="submission" date="2019-04" db="EMBL/GenBank/DDBJ databases">
        <title>Nocardioides xinjiangensis sp. nov.</title>
        <authorList>
            <person name="Liu S."/>
        </authorList>
    </citation>
    <scope>NUCLEOTIDE SEQUENCE [LARGE SCALE GENOMIC DNA]</scope>
    <source>
        <strain evidence="6">18</strain>
    </source>
</reference>
<dbReference type="PANTHER" id="PTHR33204">
    <property type="entry name" value="TRANSCRIPTIONAL REGULATOR, MARR FAMILY"/>
    <property type="match status" value="1"/>
</dbReference>
<dbReference type="Pfam" id="PF01638">
    <property type="entry name" value="HxlR"/>
    <property type="match status" value="1"/>
</dbReference>
<dbReference type="GO" id="GO:0003677">
    <property type="term" value="F:DNA binding"/>
    <property type="evidence" value="ECO:0007669"/>
    <property type="project" value="UniProtKB-KW"/>
</dbReference>
<evidence type="ECO:0000256" key="3">
    <source>
        <dbReference type="ARBA" id="ARBA00023163"/>
    </source>
</evidence>
<dbReference type="AlphaFoldDB" id="A0A4V4HQV3"/>
<dbReference type="PANTHER" id="PTHR33204:SF37">
    <property type="entry name" value="HTH-TYPE TRANSCRIPTIONAL REGULATOR YODB"/>
    <property type="match status" value="1"/>
</dbReference>
<evidence type="ECO:0000313" key="6">
    <source>
        <dbReference type="Proteomes" id="UP000308760"/>
    </source>
</evidence>
<evidence type="ECO:0000256" key="2">
    <source>
        <dbReference type="ARBA" id="ARBA00023125"/>
    </source>
</evidence>
<dbReference type="EMBL" id="STGY01000076">
    <property type="protein sequence ID" value="THV35266.1"/>
    <property type="molecule type" value="Genomic_DNA"/>
</dbReference>
<dbReference type="InterPro" id="IPR002577">
    <property type="entry name" value="HTH_HxlR"/>
</dbReference>
<comment type="caution">
    <text evidence="5">The sequence shown here is derived from an EMBL/GenBank/DDBJ whole genome shotgun (WGS) entry which is preliminary data.</text>
</comment>
<dbReference type="Gene3D" id="1.10.10.10">
    <property type="entry name" value="Winged helix-like DNA-binding domain superfamily/Winged helix DNA-binding domain"/>
    <property type="match status" value="1"/>
</dbReference>
<evidence type="ECO:0000313" key="5">
    <source>
        <dbReference type="EMBL" id="THV35266.1"/>
    </source>
</evidence>
<protein>
    <submittedName>
        <fullName evidence="5">Helix-turn-helix transcriptional regulator</fullName>
    </submittedName>
</protein>
<gene>
    <name evidence="5" type="ORF">FAB82_23470</name>
</gene>
<reference evidence="5 6" key="2">
    <citation type="submission" date="2019-05" db="EMBL/GenBank/DDBJ databases">
        <title>Glycomyces buryatensis sp. nov.</title>
        <authorList>
            <person name="Nikitina E."/>
        </authorList>
    </citation>
    <scope>NUCLEOTIDE SEQUENCE [LARGE SCALE GENOMIC DNA]</scope>
    <source>
        <strain evidence="5 6">18</strain>
    </source>
</reference>
<organism evidence="5 6">
    <name type="scientific">Glycomyces buryatensis</name>
    <dbReference type="NCBI Taxonomy" id="2570927"/>
    <lineage>
        <taxon>Bacteria</taxon>
        <taxon>Bacillati</taxon>
        <taxon>Actinomycetota</taxon>
        <taxon>Actinomycetes</taxon>
        <taxon>Glycomycetales</taxon>
        <taxon>Glycomycetaceae</taxon>
        <taxon>Glycomyces</taxon>
    </lineage>
</organism>
<dbReference type="InterPro" id="IPR036388">
    <property type="entry name" value="WH-like_DNA-bd_sf"/>
</dbReference>
<sequence length="125" mass="14131">MTALPECGVARFLTLLEGPWATLIVRELLHGPHRFTELRAALPRISPHTLTRRLRQFENHGIVTRTSYPEIPPRVEYRLTELGEGLRTVLDAMGAWAMSIPEPARPDDTAWYCDHGGRPKPANQP</sequence>
<keyword evidence="2" id="KW-0238">DNA-binding</keyword>
<dbReference type="OrthoDB" id="370168at2"/>
<dbReference type="SUPFAM" id="SSF46785">
    <property type="entry name" value="Winged helix' DNA-binding domain"/>
    <property type="match status" value="1"/>
</dbReference>
<keyword evidence="6" id="KW-1185">Reference proteome</keyword>
<dbReference type="Proteomes" id="UP000308760">
    <property type="component" value="Unassembled WGS sequence"/>
</dbReference>
<accession>A0A4V4HQV3</accession>
<feature type="domain" description="HTH hxlR-type" evidence="4">
    <location>
        <begin position="7"/>
        <end position="105"/>
    </location>
</feature>
<dbReference type="CDD" id="cd00090">
    <property type="entry name" value="HTH_ARSR"/>
    <property type="match status" value="1"/>
</dbReference>
<dbReference type="InterPro" id="IPR011991">
    <property type="entry name" value="ArsR-like_HTH"/>
</dbReference>
<keyword evidence="1" id="KW-0805">Transcription regulation</keyword>
<name>A0A4V4HQV3_9ACTN</name>
<evidence type="ECO:0000256" key="1">
    <source>
        <dbReference type="ARBA" id="ARBA00023015"/>
    </source>
</evidence>
<dbReference type="PROSITE" id="PS51118">
    <property type="entry name" value="HTH_HXLR"/>
    <property type="match status" value="1"/>
</dbReference>
<dbReference type="InterPro" id="IPR036390">
    <property type="entry name" value="WH_DNA-bd_sf"/>
</dbReference>
<proteinExistence type="predicted"/>
<evidence type="ECO:0000259" key="4">
    <source>
        <dbReference type="PROSITE" id="PS51118"/>
    </source>
</evidence>
<keyword evidence="3" id="KW-0804">Transcription</keyword>